<accession>A0A183FRR5</accession>
<sequence length="723" mass="81944">MTSSLNMGNNSSSPPRSYMRSQLGEEFDIHAVMRHLDNIIASQERYEDSTTLSDNFAVNTTSPQRKRTSSNGIVSAVGAVIVTPAIISFSAKEENGAIENLHREAVIARAMRDILDIAFTVRHLVNDVPHGRRAETIPVPGVPPGKMGITQLTLVDLFDEELTLHLTTKEILTLAQQPPQLSEDDKAHIRKHGYDMPMCHTQKAFGTVVSGLPVFRVRLNEHQVRIRQSSPPTEKNKNNTEAQDRILANFINTSKFIDGYLYVQFPWKEAHPKLQDNKQLAYCRLVNQYKKLRQSPQAWKTYVKLPSSQQPELQDASNKLTAWYRQSIRVLDSFWDIWHQDYLSALRERHQQGARRQRSANITPHEGQVVLMADDKLPRGQWPLRVITQIHAGLDGAARSASVRNSAGRVLQRSISHLYPLEISEPKASKSVVNVIAFGLTNLLVHYGIPTSPQYHHEHAGPNNVFDVASRQHDYDAAYHHVSASDCIAGVTQAAVHAQLFPQAFLGHDQPRLAEVLAKYDVYFQDIHEADTYATAAVAEAYDVLNRLNHQHMEQLQQLHDHAVFVTTAEERRPAATPEFVEQPGPSHRLNTWMQAIAPAAQHAGDCSGQVPISRIYQVSNTAYAQGVFNLPQAQKRLRTYVSMYSAPLGKRLGDRIVILSLDSGKFAQFVLVRRHQRSYPVDFNINVNRSFVHRFYEYEFEPQFRLRCRHVVAEDPRMLLNY</sequence>
<name>A0A183FRR5_HELPZ</name>
<proteinExistence type="predicted"/>
<accession>A0A3P8CLD6</accession>
<protein>
    <submittedName>
        <fullName evidence="4">DUF5641 domain-containing protein</fullName>
    </submittedName>
</protein>
<organism evidence="3 4">
    <name type="scientific">Heligmosomoides polygyrus</name>
    <name type="common">Parasitic roundworm</name>
    <dbReference type="NCBI Taxonomy" id="6339"/>
    <lineage>
        <taxon>Eukaryota</taxon>
        <taxon>Metazoa</taxon>
        <taxon>Ecdysozoa</taxon>
        <taxon>Nematoda</taxon>
        <taxon>Chromadorea</taxon>
        <taxon>Rhabditida</taxon>
        <taxon>Rhabditina</taxon>
        <taxon>Rhabditomorpha</taxon>
        <taxon>Strongyloidea</taxon>
        <taxon>Heligmosomidae</taxon>
        <taxon>Heligmosomoides</taxon>
    </lineage>
</organism>
<dbReference type="PANTHER" id="PTHR47331">
    <property type="entry name" value="PHD-TYPE DOMAIN-CONTAINING PROTEIN"/>
    <property type="match status" value="1"/>
</dbReference>
<evidence type="ECO:0000313" key="3">
    <source>
        <dbReference type="Proteomes" id="UP000050761"/>
    </source>
</evidence>
<reference evidence="2 3" key="1">
    <citation type="submission" date="2018-11" db="EMBL/GenBank/DDBJ databases">
        <authorList>
            <consortium name="Pathogen Informatics"/>
        </authorList>
    </citation>
    <scope>NUCLEOTIDE SEQUENCE [LARGE SCALE GENOMIC DNA]</scope>
</reference>
<reference evidence="4" key="2">
    <citation type="submission" date="2019-09" db="UniProtKB">
        <authorList>
            <consortium name="WormBaseParasite"/>
        </authorList>
    </citation>
    <scope>IDENTIFICATION</scope>
</reference>
<gene>
    <name evidence="2" type="ORF">HPBE_LOCUS10552</name>
</gene>
<dbReference type="AlphaFoldDB" id="A0A183FRR5"/>
<evidence type="ECO:0000313" key="2">
    <source>
        <dbReference type="EMBL" id="VDO85465.1"/>
    </source>
</evidence>
<dbReference type="WBParaSite" id="HPBE_0001055101-mRNA-1">
    <property type="protein sequence ID" value="HPBE_0001055101-mRNA-1"/>
    <property type="gene ID" value="HPBE_0001055101"/>
</dbReference>
<feature type="domain" description="DUF5641" evidence="1">
    <location>
        <begin position="324"/>
        <end position="421"/>
    </location>
</feature>
<dbReference type="PANTHER" id="PTHR47331:SF2">
    <property type="match status" value="1"/>
</dbReference>
<dbReference type="Pfam" id="PF18701">
    <property type="entry name" value="DUF5641"/>
    <property type="match status" value="1"/>
</dbReference>
<evidence type="ECO:0000259" key="1">
    <source>
        <dbReference type="Pfam" id="PF18701"/>
    </source>
</evidence>
<dbReference type="InterPro" id="IPR040676">
    <property type="entry name" value="DUF5641"/>
</dbReference>
<dbReference type="OrthoDB" id="6428496at2759"/>
<keyword evidence="3" id="KW-1185">Reference proteome</keyword>
<dbReference type="EMBL" id="UZAH01026800">
    <property type="protein sequence ID" value="VDO85465.1"/>
    <property type="molecule type" value="Genomic_DNA"/>
</dbReference>
<dbReference type="Proteomes" id="UP000050761">
    <property type="component" value="Unassembled WGS sequence"/>
</dbReference>
<evidence type="ECO:0000313" key="4">
    <source>
        <dbReference type="WBParaSite" id="HPBE_0001055101-mRNA-1"/>
    </source>
</evidence>